<dbReference type="InterPro" id="IPR044691">
    <property type="entry name" value="DCC1_Trx"/>
</dbReference>
<dbReference type="EMBL" id="PKUS01000001">
    <property type="protein sequence ID" value="PLW70716.1"/>
    <property type="molecule type" value="Genomic_DNA"/>
</dbReference>
<gene>
    <name evidence="1" type="ORF">C0039_00870</name>
</gene>
<dbReference type="OrthoDB" id="5294764at2"/>
<evidence type="ECO:0000313" key="2">
    <source>
        <dbReference type="Proteomes" id="UP000235005"/>
    </source>
</evidence>
<dbReference type="GO" id="GO:0015035">
    <property type="term" value="F:protein-disulfide reductase activity"/>
    <property type="evidence" value="ECO:0007669"/>
    <property type="project" value="InterPro"/>
</dbReference>
<dbReference type="Pfam" id="PF04134">
    <property type="entry name" value="DCC1-like"/>
    <property type="match status" value="1"/>
</dbReference>
<name>A0A2N5X8A9_9GAMM</name>
<sequence length="128" mass="15035">MKNHHRAQLFYDGRCPLCVKEMVRLGALKNDDLELVDIHALPAGDTLPDAHTLLRTLHLKTPAGNMLTGVEANVAAWQYTRHGHWLRWMRWPLFRPLADRFYDFWARWRYNRLYRQSCSTDKGSCDAP</sequence>
<dbReference type="InterPro" id="IPR007263">
    <property type="entry name" value="DCC1-like"/>
</dbReference>
<dbReference type="AlphaFoldDB" id="A0A2N5X8A9"/>
<dbReference type="PANTHER" id="PTHR34290:SF2">
    <property type="entry name" value="OS04G0668800 PROTEIN"/>
    <property type="match status" value="1"/>
</dbReference>
<evidence type="ECO:0000313" key="1">
    <source>
        <dbReference type="EMBL" id="PLW70716.1"/>
    </source>
</evidence>
<comment type="caution">
    <text evidence="1">The sequence shown here is derived from an EMBL/GenBank/DDBJ whole genome shotgun (WGS) entry which is preliminary data.</text>
</comment>
<keyword evidence="2" id="KW-1185">Reference proteome</keyword>
<protein>
    <submittedName>
        <fullName evidence="1">DUF393 domain-containing protein</fullName>
    </submittedName>
</protein>
<reference evidence="1 2" key="1">
    <citation type="submission" date="2018-01" db="EMBL/GenBank/DDBJ databases">
        <title>The draft genome sequence of Halioglobus lutimaris HF004.</title>
        <authorList>
            <person name="Du Z.-J."/>
            <person name="Shi M.-J."/>
        </authorList>
    </citation>
    <scope>NUCLEOTIDE SEQUENCE [LARGE SCALE GENOMIC DNA]</scope>
    <source>
        <strain evidence="1 2">HF004</strain>
    </source>
</reference>
<dbReference type="PANTHER" id="PTHR34290">
    <property type="entry name" value="SI:CH73-390P7.2"/>
    <property type="match status" value="1"/>
</dbReference>
<accession>A0A2N5X8A9</accession>
<proteinExistence type="predicted"/>
<dbReference type="Proteomes" id="UP000235005">
    <property type="component" value="Unassembled WGS sequence"/>
</dbReference>
<organism evidence="1 2">
    <name type="scientific">Pseudohalioglobus lutimaris</name>
    <dbReference type="NCBI Taxonomy" id="1737061"/>
    <lineage>
        <taxon>Bacteria</taxon>
        <taxon>Pseudomonadati</taxon>
        <taxon>Pseudomonadota</taxon>
        <taxon>Gammaproteobacteria</taxon>
        <taxon>Cellvibrionales</taxon>
        <taxon>Halieaceae</taxon>
        <taxon>Pseudohalioglobus</taxon>
    </lineage>
</organism>
<dbReference type="RefSeq" id="WP_075999577.1">
    <property type="nucleotide sequence ID" value="NZ_PKUS01000001.1"/>
</dbReference>